<dbReference type="AlphaFoldDB" id="A0A6J4I6J1"/>
<organism evidence="3">
    <name type="scientific">uncultured Acidimicrobiales bacterium</name>
    <dbReference type="NCBI Taxonomy" id="310071"/>
    <lineage>
        <taxon>Bacteria</taxon>
        <taxon>Bacillati</taxon>
        <taxon>Actinomycetota</taxon>
        <taxon>Acidimicrobiia</taxon>
        <taxon>Acidimicrobiales</taxon>
        <taxon>environmental samples</taxon>
    </lineage>
</organism>
<keyword evidence="1" id="KW-0802">TPR repeat</keyword>
<evidence type="ECO:0000256" key="2">
    <source>
        <dbReference type="SAM" id="MobiDB-lite"/>
    </source>
</evidence>
<dbReference type="EMBL" id="CADCSY010000079">
    <property type="protein sequence ID" value="CAA9241754.1"/>
    <property type="molecule type" value="Genomic_DNA"/>
</dbReference>
<evidence type="ECO:0000313" key="3">
    <source>
        <dbReference type="EMBL" id="CAA9241754.1"/>
    </source>
</evidence>
<dbReference type="InterPro" id="IPR011990">
    <property type="entry name" value="TPR-like_helical_dom_sf"/>
</dbReference>
<reference evidence="3" key="1">
    <citation type="submission" date="2020-02" db="EMBL/GenBank/DDBJ databases">
        <authorList>
            <person name="Meier V. D."/>
        </authorList>
    </citation>
    <scope>NUCLEOTIDE SEQUENCE</scope>
    <source>
        <strain evidence="3">AVDCRST_MAG20</strain>
    </source>
</reference>
<dbReference type="InterPro" id="IPR019734">
    <property type="entry name" value="TPR_rpt"/>
</dbReference>
<evidence type="ECO:0008006" key="4">
    <source>
        <dbReference type="Google" id="ProtNLM"/>
    </source>
</evidence>
<feature type="repeat" description="TPR" evidence="1">
    <location>
        <begin position="227"/>
        <end position="260"/>
    </location>
</feature>
<gene>
    <name evidence="3" type="ORF">AVDCRST_MAG20-1760</name>
</gene>
<dbReference type="SUPFAM" id="SSF48452">
    <property type="entry name" value="TPR-like"/>
    <property type="match status" value="1"/>
</dbReference>
<proteinExistence type="predicted"/>
<dbReference type="Gene3D" id="1.25.40.10">
    <property type="entry name" value="Tetratricopeptide repeat domain"/>
    <property type="match status" value="1"/>
</dbReference>
<feature type="compositionally biased region" description="Basic and acidic residues" evidence="2">
    <location>
        <begin position="20"/>
        <end position="29"/>
    </location>
</feature>
<evidence type="ECO:0000256" key="1">
    <source>
        <dbReference type="PROSITE-ProRule" id="PRU00339"/>
    </source>
</evidence>
<sequence length="271" mass="29549">MARRGTRNLESNPPVAGRRVGGDDRDRGRPAGGADEWQDEGPVRDEASRAVARGAARPRRTSTQVPGDVRAAVAEAAGPARADRTAARLEDAAGAYRRERYQDARRIVAPLAEQLPGTAAVRELHGLTLYRMGKWRDAIRELEAFAQLTGSVEQLPVVADCYRALGQTAEVQRCWDELRREGASVEAITEARIVLAGAAADRGDVARGIAILREGPVDVRKPQEHHLRLWYALAALYERAGEVPRARELFARLAHADPGFGDVAERLDALS</sequence>
<protein>
    <recommendedName>
        <fullName evidence="4">Tetratrico peptide repeat group 5 domain-containing protein</fullName>
    </recommendedName>
</protein>
<accession>A0A6J4I6J1</accession>
<name>A0A6J4I6J1_9ACTN</name>
<feature type="region of interest" description="Disordered" evidence="2">
    <location>
        <begin position="1"/>
        <end position="67"/>
    </location>
</feature>
<dbReference type="PROSITE" id="PS50005">
    <property type="entry name" value="TPR"/>
    <property type="match status" value="1"/>
</dbReference>